<accession>A0ABY6IYE3</accession>
<evidence type="ECO:0000313" key="2">
    <source>
        <dbReference type="Proteomes" id="UP001162741"/>
    </source>
</evidence>
<keyword evidence="2" id="KW-1185">Reference proteome</keyword>
<evidence type="ECO:0000313" key="1">
    <source>
        <dbReference type="EMBL" id="UYQ91029.1"/>
    </source>
</evidence>
<dbReference type="RefSeq" id="WP_264279519.1">
    <property type="nucleotide sequence ID" value="NZ_CP107006.1"/>
</dbReference>
<sequence>MDQHFVIGGTGNCTAFFNAAIRITLPVLLNPKYGTPVLTPGVRSSDEAKQKSPADALRTHLIYHDRNQWLLRFFWRGLLRYNPEAILYTTDDGVVLLLKFCGVCGKRANNAGGLPVAILQQGCGPCIVSTGSKVLHPSTTNFFIYSPGKLSY</sequence>
<proteinExistence type="predicted"/>
<reference evidence="1" key="1">
    <citation type="submission" date="2022-10" db="EMBL/GenBank/DDBJ databases">
        <title>Chitinophaga sp. nov., isolated from soil.</title>
        <authorList>
            <person name="Jeon C.O."/>
        </authorList>
    </citation>
    <scope>NUCLEOTIDE SEQUENCE</scope>
    <source>
        <strain evidence="1">R8</strain>
    </source>
</reference>
<dbReference type="Proteomes" id="UP001162741">
    <property type="component" value="Chromosome"/>
</dbReference>
<organism evidence="1 2">
    <name type="scientific">Chitinophaga horti</name>
    <dbReference type="NCBI Taxonomy" id="2920382"/>
    <lineage>
        <taxon>Bacteria</taxon>
        <taxon>Pseudomonadati</taxon>
        <taxon>Bacteroidota</taxon>
        <taxon>Chitinophagia</taxon>
        <taxon>Chitinophagales</taxon>
        <taxon>Chitinophagaceae</taxon>
        <taxon>Chitinophaga</taxon>
    </lineage>
</organism>
<protein>
    <submittedName>
        <fullName evidence="1">Uncharacterized protein</fullName>
    </submittedName>
</protein>
<dbReference type="EMBL" id="CP107006">
    <property type="protein sequence ID" value="UYQ91029.1"/>
    <property type="molecule type" value="Genomic_DNA"/>
</dbReference>
<gene>
    <name evidence="1" type="ORF">MKQ68_13090</name>
</gene>
<name>A0ABY6IYE3_9BACT</name>